<evidence type="ECO:0000259" key="4">
    <source>
        <dbReference type="Pfam" id="PF16537"/>
    </source>
</evidence>
<feature type="transmembrane region" description="Helical" evidence="2">
    <location>
        <begin position="136"/>
        <end position="157"/>
    </location>
</feature>
<dbReference type="RefSeq" id="WP_117315631.1">
    <property type="nucleotide sequence ID" value="NZ_CP031769.1"/>
</dbReference>
<gene>
    <name evidence="5" type="ORF">D0Y50_03955</name>
</gene>
<dbReference type="EMBL" id="CP031769">
    <property type="protein sequence ID" value="AXR05601.1"/>
    <property type="molecule type" value="Genomic_DNA"/>
</dbReference>
<feature type="compositionally biased region" description="Polar residues" evidence="1">
    <location>
        <begin position="77"/>
        <end position="90"/>
    </location>
</feature>
<dbReference type="InterPro" id="IPR021812">
    <property type="entry name" value="DUF3391"/>
</dbReference>
<keyword evidence="2" id="KW-0472">Membrane</keyword>
<keyword evidence="2" id="KW-0812">Transmembrane</keyword>
<feature type="compositionally biased region" description="Low complexity" evidence="1">
    <location>
        <begin position="202"/>
        <end position="219"/>
    </location>
</feature>
<keyword evidence="6" id="KW-1185">Reference proteome</keyword>
<evidence type="ECO:0000313" key="5">
    <source>
        <dbReference type="EMBL" id="AXR05601.1"/>
    </source>
</evidence>
<feature type="compositionally biased region" description="Low complexity" evidence="1">
    <location>
        <begin position="175"/>
        <end position="192"/>
    </location>
</feature>
<dbReference type="Pfam" id="PF16537">
    <property type="entry name" value="T2SSB"/>
    <property type="match status" value="1"/>
</dbReference>
<dbReference type="OrthoDB" id="5432325at2"/>
<dbReference type="KEGG" id="salm:D0Y50_03955"/>
<evidence type="ECO:0000313" key="6">
    <source>
        <dbReference type="Proteomes" id="UP000262073"/>
    </source>
</evidence>
<evidence type="ECO:0000259" key="3">
    <source>
        <dbReference type="Pfam" id="PF11871"/>
    </source>
</evidence>
<evidence type="ECO:0000256" key="1">
    <source>
        <dbReference type="SAM" id="MobiDB-lite"/>
    </source>
</evidence>
<dbReference type="Pfam" id="PF11871">
    <property type="entry name" value="DUF3391"/>
    <property type="match status" value="1"/>
</dbReference>
<keyword evidence="2" id="KW-1133">Transmembrane helix</keyword>
<evidence type="ECO:0000256" key="2">
    <source>
        <dbReference type="SAM" id="Phobius"/>
    </source>
</evidence>
<dbReference type="InterPro" id="IPR032389">
    <property type="entry name" value="GspB_C"/>
</dbReference>
<sequence>MSEIVTVDALQPGMVIVQVTRQNGPVRIRKAGLVTSTAMIQGLAEMGVQEVAIDPAQTVHIDNPDEVPLTETPPAVGSTQPASRRTHTQQLLRGEHDTRAGFDSQLSDQFNRNLFLPTVQGLPSAWQTITKQTSKYVLVVLIGLGLGVAGGSAPRWWPAWLNTTLVAGESDNTGAPAAISNPAPAPLLDNAATGGGNKQGTSAAGDLPLALPAGSPAEATPAQPLAATPSTAGQPAAASQDVITQAANNQSGTTPPRATEQTAGATQPSASPRTQNSAEYGGKVLNAPAPVPKSAVSQALLDKFNQAVQELDEPDAQARNSSDDIAVNVSDDIPRVDELPVRLLTRLPSMKFSAHMYASDPAERWVRVNGKQRGEGDWIADEVQIVNIEGQRVILTFQGEVFSMAALTDW</sequence>
<feature type="compositionally biased region" description="Polar residues" evidence="1">
    <location>
        <begin position="241"/>
        <end position="278"/>
    </location>
</feature>
<name>A0A346NJ94_9ALTE</name>
<feature type="region of interest" description="Disordered" evidence="1">
    <location>
        <begin position="61"/>
        <end position="90"/>
    </location>
</feature>
<proteinExistence type="predicted"/>
<organism evidence="5 6">
    <name type="scientific">Salinimonas sediminis</name>
    <dbReference type="NCBI Taxonomy" id="2303538"/>
    <lineage>
        <taxon>Bacteria</taxon>
        <taxon>Pseudomonadati</taxon>
        <taxon>Pseudomonadota</taxon>
        <taxon>Gammaproteobacteria</taxon>
        <taxon>Alteromonadales</taxon>
        <taxon>Alteromonadaceae</taxon>
        <taxon>Alteromonas/Salinimonas group</taxon>
        <taxon>Salinimonas</taxon>
    </lineage>
</organism>
<feature type="domain" description="DUF3391" evidence="3">
    <location>
        <begin position="5"/>
        <end position="88"/>
    </location>
</feature>
<accession>A0A346NJ94</accession>
<dbReference type="GO" id="GO:0015627">
    <property type="term" value="C:type II protein secretion system complex"/>
    <property type="evidence" value="ECO:0007669"/>
    <property type="project" value="InterPro"/>
</dbReference>
<feature type="region of interest" description="Disordered" evidence="1">
    <location>
        <begin position="173"/>
        <end position="282"/>
    </location>
</feature>
<protein>
    <submittedName>
        <fullName evidence="5">DUF3391 domain-containing protein</fullName>
    </submittedName>
</protein>
<reference evidence="5 6" key="1">
    <citation type="submission" date="2018-08" db="EMBL/GenBank/DDBJ databases">
        <title>Salinimonas sediminis sp. nov., a piezophilic bacterium isolated from a deep-sea sediment sample from the New Britain Trench.</title>
        <authorList>
            <person name="Cao J."/>
        </authorList>
    </citation>
    <scope>NUCLEOTIDE SEQUENCE [LARGE SCALE GENOMIC DNA]</scope>
    <source>
        <strain evidence="5 6">N102</strain>
    </source>
</reference>
<dbReference type="Proteomes" id="UP000262073">
    <property type="component" value="Chromosome"/>
</dbReference>
<feature type="domain" description="Type II secretion system protein GspB C-terminal" evidence="4">
    <location>
        <begin position="347"/>
        <end position="406"/>
    </location>
</feature>
<dbReference type="AlphaFoldDB" id="A0A346NJ94"/>